<name>A0ABD5VLB6_9EURY</name>
<dbReference type="RefSeq" id="WP_336351764.1">
    <property type="nucleotide sequence ID" value="NZ_JAZAQL010000004.1"/>
</dbReference>
<dbReference type="Proteomes" id="UP001596395">
    <property type="component" value="Unassembled WGS sequence"/>
</dbReference>
<feature type="region of interest" description="Disordered" evidence="1">
    <location>
        <begin position="195"/>
        <end position="226"/>
    </location>
</feature>
<organism evidence="2 3">
    <name type="scientific">Halorubellus litoreus</name>
    <dbReference type="NCBI Taxonomy" id="755308"/>
    <lineage>
        <taxon>Archaea</taxon>
        <taxon>Methanobacteriati</taxon>
        <taxon>Methanobacteriota</taxon>
        <taxon>Stenosarchaea group</taxon>
        <taxon>Halobacteria</taxon>
        <taxon>Halobacteriales</taxon>
        <taxon>Halorubellaceae</taxon>
        <taxon>Halorubellus</taxon>
    </lineage>
</organism>
<reference evidence="2 3" key="1">
    <citation type="journal article" date="2019" name="Int. J. Syst. Evol. Microbiol.">
        <title>The Global Catalogue of Microorganisms (GCM) 10K type strain sequencing project: providing services to taxonomists for standard genome sequencing and annotation.</title>
        <authorList>
            <consortium name="The Broad Institute Genomics Platform"/>
            <consortium name="The Broad Institute Genome Sequencing Center for Infectious Disease"/>
            <person name="Wu L."/>
            <person name="Ma J."/>
        </authorList>
    </citation>
    <scope>NUCLEOTIDE SEQUENCE [LARGE SCALE GENOMIC DNA]</scope>
    <source>
        <strain evidence="2 3">GX26</strain>
    </source>
</reference>
<dbReference type="AlphaFoldDB" id="A0ABD5VLB6"/>
<evidence type="ECO:0000313" key="2">
    <source>
        <dbReference type="EMBL" id="MFC6954821.1"/>
    </source>
</evidence>
<feature type="compositionally biased region" description="Acidic residues" evidence="1">
    <location>
        <begin position="195"/>
        <end position="213"/>
    </location>
</feature>
<accession>A0ABD5VLB6</accession>
<sequence length="226" mass="25094">MLASILSKAKAWLFDDPEDTDDLTDLGEMELQQRIRELERRTTGRREQLESLRDRYRSAVDRAGRVEEPELVSVRADLTAVLERTAFTRAKFLQAIRAKGFLSRLALAKRSDASIEGFDFDRDAVPTVVRDPVGNGLQPDGRTPTVGFDPPSDPEDLDAWGTRELGDVESYVDDVVAAARGDDPVPALLELIETDEDEEFDEFLDDQTDDDSGEAPGPEGRAPVTD</sequence>
<gene>
    <name evidence="2" type="ORF">ACFQGB_18290</name>
</gene>
<evidence type="ECO:0000313" key="3">
    <source>
        <dbReference type="Proteomes" id="UP001596395"/>
    </source>
</evidence>
<feature type="region of interest" description="Disordered" evidence="1">
    <location>
        <begin position="129"/>
        <end position="158"/>
    </location>
</feature>
<evidence type="ECO:0000256" key="1">
    <source>
        <dbReference type="SAM" id="MobiDB-lite"/>
    </source>
</evidence>
<protein>
    <submittedName>
        <fullName evidence="2">Uncharacterized protein</fullName>
    </submittedName>
</protein>
<proteinExistence type="predicted"/>
<keyword evidence="3" id="KW-1185">Reference proteome</keyword>
<comment type="caution">
    <text evidence="2">The sequence shown here is derived from an EMBL/GenBank/DDBJ whole genome shotgun (WGS) entry which is preliminary data.</text>
</comment>
<dbReference type="EMBL" id="JBHSXN010000004">
    <property type="protein sequence ID" value="MFC6954821.1"/>
    <property type="molecule type" value="Genomic_DNA"/>
</dbReference>